<feature type="signal peptide" evidence="2">
    <location>
        <begin position="1"/>
        <end position="26"/>
    </location>
</feature>
<accession>A0A6G9Z3A1</accession>
<evidence type="ECO:0000256" key="1">
    <source>
        <dbReference type="SAM" id="MobiDB-lite"/>
    </source>
</evidence>
<dbReference type="RefSeq" id="WP_167486769.1">
    <property type="nucleotide sequence ID" value="NZ_CP046173.1"/>
</dbReference>
<keyword evidence="2" id="KW-0732">Signal</keyword>
<name>A0A6G9Z3A1_9NOCA</name>
<feature type="chain" id="PRO_5026126192" evidence="2">
    <location>
        <begin position="27"/>
        <end position="332"/>
    </location>
</feature>
<evidence type="ECO:0000313" key="3">
    <source>
        <dbReference type="EMBL" id="QIS19483.1"/>
    </source>
</evidence>
<gene>
    <name evidence="3" type="ORF">F6W96_15545</name>
</gene>
<protein>
    <submittedName>
        <fullName evidence="3">Uncharacterized protein</fullName>
    </submittedName>
</protein>
<organism evidence="3 4">
    <name type="scientific">Nocardia terpenica</name>
    <dbReference type="NCBI Taxonomy" id="455432"/>
    <lineage>
        <taxon>Bacteria</taxon>
        <taxon>Bacillati</taxon>
        <taxon>Actinomycetota</taxon>
        <taxon>Actinomycetes</taxon>
        <taxon>Mycobacteriales</taxon>
        <taxon>Nocardiaceae</taxon>
        <taxon>Nocardia</taxon>
    </lineage>
</organism>
<reference evidence="3 4" key="1">
    <citation type="journal article" date="2019" name="ACS Chem. Biol.">
        <title>Identification and Mobilization of a Cryptic Antibiotic Biosynthesis Gene Locus from a Human-Pathogenic Nocardia Isolate.</title>
        <authorList>
            <person name="Herisse M."/>
            <person name="Ishida K."/>
            <person name="Porter J.L."/>
            <person name="Howden B."/>
            <person name="Hertweck C."/>
            <person name="Stinear T.P."/>
            <person name="Pidot S.J."/>
        </authorList>
    </citation>
    <scope>NUCLEOTIDE SEQUENCE [LARGE SCALE GENOMIC DNA]</scope>
    <source>
        <strain evidence="3 4">AUSMDU00012715</strain>
    </source>
</reference>
<evidence type="ECO:0000313" key="4">
    <source>
        <dbReference type="Proteomes" id="UP000500953"/>
    </source>
</evidence>
<feature type="region of interest" description="Disordered" evidence="1">
    <location>
        <begin position="277"/>
        <end position="302"/>
    </location>
</feature>
<evidence type="ECO:0000256" key="2">
    <source>
        <dbReference type="SAM" id="SignalP"/>
    </source>
</evidence>
<dbReference type="EMBL" id="CP046173">
    <property type="protein sequence ID" value="QIS19483.1"/>
    <property type="molecule type" value="Genomic_DNA"/>
</dbReference>
<dbReference type="Proteomes" id="UP000500953">
    <property type="component" value="Chromosome"/>
</dbReference>
<dbReference type="AlphaFoldDB" id="A0A6G9Z3A1"/>
<sequence>MVPRRVTTLLAAAAITILPASGLATADPPAGWGPIPHALPGNETGSALPGTGLTSGSAGLDTELSLGPPSGSAQLGGPHGRNLGRTSSRGHTANPDANVVSAEPNSHTDIDVRPNASAKETTLDAGVVLPLCLGSAAAGSAAGSAAVGSAGGSAALGSAAIGSASGSASAGSALGSAVGLLGAGLGSAVGSGSGGPALIGPGSSGGSAVFGSAAIGSAAVGSAATTAALVCLLGLGGPAPVPLGEPGLPLLVGAPAPLPPHPASVIAAPRPVAPVAEPRMPSPAQAVRPAQARNAESDSEPDPWNFTEWVTVLLVVVVIATGAPAVGRGRPR</sequence>
<proteinExistence type="predicted"/>
<feature type="region of interest" description="Disordered" evidence="1">
    <location>
        <begin position="41"/>
        <end position="112"/>
    </location>
</feature>